<accession>A0ACC1IC88</accession>
<reference evidence="1" key="1">
    <citation type="submission" date="2022-07" db="EMBL/GenBank/DDBJ databases">
        <title>Phylogenomic reconstructions and comparative analyses of Kickxellomycotina fungi.</title>
        <authorList>
            <person name="Reynolds N.K."/>
            <person name="Stajich J.E."/>
            <person name="Barry K."/>
            <person name="Grigoriev I.V."/>
            <person name="Crous P."/>
            <person name="Smith M.E."/>
        </authorList>
    </citation>
    <scope>NUCLEOTIDE SEQUENCE</scope>
    <source>
        <strain evidence="1">Benny 63K</strain>
    </source>
</reference>
<keyword evidence="2" id="KW-1185">Reference proteome</keyword>
<protein>
    <submittedName>
        <fullName evidence="1">Uncharacterized protein</fullName>
    </submittedName>
</protein>
<proteinExistence type="predicted"/>
<evidence type="ECO:0000313" key="1">
    <source>
        <dbReference type="EMBL" id="KAJ1892478.1"/>
    </source>
</evidence>
<comment type="caution">
    <text evidence="1">The sequence shown here is derived from an EMBL/GenBank/DDBJ whole genome shotgun (WGS) entry which is preliminary data.</text>
</comment>
<feature type="non-terminal residue" evidence="1">
    <location>
        <position position="1"/>
    </location>
</feature>
<organism evidence="1 2">
    <name type="scientific">Kickxella alabastrina</name>
    <dbReference type="NCBI Taxonomy" id="61397"/>
    <lineage>
        <taxon>Eukaryota</taxon>
        <taxon>Fungi</taxon>
        <taxon>Fungi incertae sedis</taxon>
        <taxon>Zoopagomycota</taxon>
        <taxon>Kickxellomycotina</taxon>
        <taxon>Kickxellomycetes</taxon>
        <taxon>Kickxellales</taxon>
        <taxon>Kickxellaceae</taxon>
        <taxon>Kickxella</taxon>
    </lineage>
</organism>
<dbReference type="EMBL" id="JANBPG010000988">
    <property type="protein sequence ID" value="KAJ1892478.1"/>
    <property type="molecule type" value="Genomic_DNA"/>
</dbReference>
<name>A0ACC1IC88_9FUNG</name>
<dbReference type="Proteomes" id="UP001150581">
    <property type="component" value="Unassembled WGS sequence"/>
</dbReference>
<evidence type="ECO:0000313" key="2">
    <source>
        <dbReference type="Proteomes" id="UP001150581"/>
    </source>
</evidence>
<gene>
    <name evidence="1" type="ORF">LPJ66_006314</name>
</gene>
<sequence length="78" mass="8703">LLIIVKFGRGEFTEPFPRLVIVFWSSVVGLIVAFSLWQFAIKPRLWPDSPNSLDSGGSSDGQQQQQQSLHATDTTKID</sequence>